<dbReference type="Gene3D" id="3.30.300.30">
    <property type="match status" value="1"/>
</dbReference>
<dbReference type="PANTHER" id="PTHR43201">
    <property type="entry name" value="ACYL-COA SYNTHETASE"/>
    <property type="match status" value="1"/>
</dbReference>
<evidence type="ECO:0000256" key="1">
    <source>
        <dbReference type="ARBA" id="ARBA00006432"/>
    </source>
</evidence>
<comment type="catalytic activity">
    <reaction evidence="6">
        <text>a medium-chain fatty acid + ATP + CoA = a medium-chain fatty acyl-CoA + AMP + diphosphate</text>
        <dbReference type="Rhea" id="RHEA:48340"/>
        <dbReference type="ChEBI" id="CHEBI:30616"/>
        <dbReference type="ChEBI" id="CHEBI:33019"/>
        <dbReference type="ChEBI" id="CHEBI:57287"/>
        <dbReference type="ChEBI" id="CHEBI:59558"/>
        <dbReference type="ChEBI" id="CHEBI:90546"/>
        <dbReference type="ChEBI" id="CHEBI:456215"/>
        <dbReference type="EC" id="6.2.1.2"/>
    </reaction>
</comment>
<evidence type="ECO:0000256" key="2">
    <source>
        <dbReference type="ARBA" id="ARBA00022598"/>
    </source>
</evidence>
<feature type="non-terminal residue" evidence="9">
    <location>
        <position position="1"/>
    </location>
</feature>
<dbReference type="Gene3D" id="3.40.50.980">
    <property type="match status" value="1"/>
</dbReference>
<reference evidence="9" key="1">
    <citation type="submission" date="2020-04" db="EMBL/GenBank/DDBJ databases">
        <authorList>
            <person name="Alioto T."/>
            <person name="Alioto T."/>
            <person name="Gomez Garrido J."/>
        </authorList>
    </citation>
    <scope>NUCLEOTIDE SEQUENCE</scope>
    <source>
        <strain evidence="9">A484AB</strain>
    </source>
</reference>
<proteinExistence type="inferred from homology"/>
<dbReference type="Proteomes" id="UP001152795">
    <property type="component" value="Unassembled WGS sequence"/>
</dbReference>
<evidence type="ECO:0000259" key="8">
    <source>
        <dbReference type="Pfam" id="PF13193"/>
    </source>
</evidence>
<feature type="domain" description="AMP-binding enzyme C-terminal" evidence="8">
    <location>
        <begin position="393"/>
        <end position="457"/>
    </location>
</feature>
<dbReference type="Gene3D" id="2.30.38.10">
    <property type="entry name" value="Luciferase, Domain 3"/>
    <property type="match status" value="1"/>
</dbReference>
<evidence type="ECO:0000313" key="10">
    <source>
        <dbReference type="Proteomes" id="UP001152795"/>
    </source>
</evidence>
<dbReference type="SUPFAM" id="SSF56801">
    <property type="entry name" value="Acetyl-CoA synthetase-like"/>
    <property type="match status" value="1"/>
</dbReference>
<organism evidence="9 10">
    <name type="scientific">Paramuricea clavata</name>
    <name type="common">Red gorgonian</name>
    <name type="synonym">Violescent sea-whip</name>
    <dbReference type="NCBI Taxonomy" id="317549"/>
    <lineage>
        <taxon>Eukaryota</taxon>
        <taxon>Metazoa</taxon>
        <taxon>Cnidaria</taxon>
        <taxon>Anthozoa</taxon>
        <taxon>Octocorallia</taxon>
        <taxon>Malacalcyonacea</taxon>
        <taxon>Plexauridae</taxon>
        <taxon>Paramuricea</taxon>
    </lineage>
</organism>
<protein>
    <recommendedName>
        <fullName evidence="4">Medium-chain acyl-CoA ligase ACSF2, mitochondrial</fullName>
    </recommendedName>
</protein>
<name>A0A6S7J904_PARCT</name>
<dbReference type="PANTHER" id="PTHR43201:SF5">
    <property type="entry name" value="MEDIUM-CHAIN ACYL-COA LIGASE ACSF2, MITOCHONDRIAL"/>
    <property type="match status" value="1"/>
</dbReference>
<gene>
    <name evidence="9" type="ORF">PACLA_8A087102</name>
</gene>
<evidence type="ECO:0000259" key="7">
    <source>
        <dbReference type="Pfam" id="PF00501"/>
    </source>
</evidence>
<dbReference type="InterPro" id="IPR045851">
    <property type="entry name" value="AMP-bd_C_sf"/>
</dbReference>
<evidence type="ECO:0000313" key="9">
    <source>
        <dbReference type="EMBL" id="CAB4026581.1"/>
    </source>
</evidence>
<comment type="function">
    <text evidence="3">Acyl-CoA synthases catalyze the initial reaction in fatty acid metabolism, by forming a thioester with CoA. Has some preference toward medium-chain substrates. Plays a role in adipocyte differentiation.</text>
</comment>
<accession>A0A6S7J904</accession>
<evidence type="ECO:0000256" key="5">
    <source>
        <dbReference type="ARBA" id="ARBA00047319"/>
    </source>
</evidence>
<dbReference type="AlphaFoldDB" id="A0A6S7J904"/>
<evidence type="ECO:0000256" key="6">
    <source>
        <dbReference type="ARBA" id="ARBA00048277"/>
    </source>
</evidence>
<sequence length="478" mass="53063">SPFTRHCNSPSNITQCEPLSWAEGKVVFIWMILPSVDAHSKFIVFTVNEHENICIAGPNSRAGYATAWPGFSLIYGFNKSFPGEAVNQALLAAGSIHADSKLSRLDSKSGVNKKELFLLFEDRSCVDPICIINPFSTLSNVWKVISNVDSTLDKRHFARWEDHSDNIFWLTKICIPVPLYHCFGMVLGSLISIIFGATAVYPSAGFDARAALAACHNEKCTSLYGTPTMFIDMLNHEDLPKFDLTSLRTGIMGGSQCHIEIMNAVIEKMHLPEMTIAYGLTELSTICCQTQVDDPVDVRVSTVGKIISSTEGKIVNEHGEIIPVGEGGELCVRGFGVMLGYWEDEDKTESMIDASGWLHTGDKASMDENGYVKIIGRVKDMIIRGGENIYPSEIEQFLHHHPKIQEVEVIGVPDKRLGEEVCAWIRSQRLMKGETATTDEIKEFCKGKVEHVSYLKLLTLINQLYSPLVYAFPLGTMD</sequence>
<keyword evidence="2" id="KW-0436">Ligase</keyword>
<comment type="similarity">
    <text evidence="1">Belongs to the ATP-dependent AMP-binding enzyme family.</text>
</comment>
<comment type="caution">
    <text evidence="9">The sequence shown here is derived from an EMBL/GenBank/DDBJ whole genome shotgun (WGS) entry which is preliminary data.</text>
</comment>
<dbReference type="GO" id="GO:0031956">
    <property type="term" value="F:medium-chain fatty acid-CoA ligase activity"/>
    <property type="evidence" value="ECO:0007669"/>
    <property type="project" value="UniProtKB-EC"/>
</dbReference>
<evidence type="ECO:0000256" key="4">
    <source>
        <dbReference type="ARBA" id="ARBA00039638"/>
    </source>
</evidence>
<feature type="non-terminal residue" evidence="9">
    <location>
        <position position="478"/>
    </location>
</feature>
<dbReference type="InterPro" id="IPR000873">
    <property type="entry name" value="AMP-dep_synth/lig_dom"/>
</dbReference>
<dbReference type="EMBL" id="CACRXK020014284">
    <property type="protein sequence ID" value="CAB4026581.1"/>
    <property type="molecule type" value="Genomic_DNA"/>
</dbReference>
<comment type="catalytic activity">
    <reaction evidence="5">
        <text>octanoate + ATP + CoA = octanoyl-CoA + AMP + diphosphate</text>
        <dbReference type="Rhea" id="RHEA:33631"/>
        <dbReference type="ChEBI" id="CHEBI:25646"/>
        <dbReference type="ChEBI" id="CHEBI:30616"/>
        <dbReference type="ChEBI" id="CHEBI:33019"/>
        <dbReference type="ChEBI" id="CHEBI:57287"/>
        <dbReference type="ChEBI" id="CHEBI:57386"/>
        <dbReference type="ChEBI" id="CHEBI:456215"/>
    </reaction>
</comment>
<keyword evidence="10" id="KW-1185">Reference proteome</keyword>
<dbReference type="GO" id="GO:0006631">
    <property type="term" value="P:fatty acid metabolic process"/>
    <property type="evidence" value="ECO:0007669"/>
    <property type="project" value="TreeGrafter"/>
</dbReference>
<dbReference type="OrthoDB" id="10253115at2759"/>
<dbReference type="Pfam" id="PF00501">
    <property type="entry name" value="AMP-binding"/>
    <property type="match status" value="1"/>
</dbReference>
<dbReference type="InterPro" id="IPR025110">
    <property type="entry name" value="AMP-bd_C"/>
</dbReference>
<feature type="domain" description="AMP-dependent synthetase/ligase" evidence="7">
    <location>
        <begin position="171"/>
        <end position="342"/>
    </location>
</feature>
<evidence type="ECO:0000256" key="3">
    <source>
        <dbReference type="ARBA" id="ARBA00037247"/>
    </source>
</evidence>
<dbReference type="Pfam" id="PF13193">
    <property type="entry name" value="AMP-binding_C"/>
    <property type="match status" value="1"/>
</dbReference>